<dbReference type="PANTHER" id="PTHR12461">
    <property type="entry name" value="HYPOXIA-INDUCIBLE FACTOR 1 ALPHA INHIBITOR-RELATED"/>
    <property type="match status" value="1"/>
</dbReference>
<dbReference type="RefSeq" id="WP_123638472.1">
    <property type="nucleotide sequence ID" value="NZ_RJUK01000001.1"/>
</dbReference>
<dbReference type="PROSITE" id="PS51184">
    <property type="entry name" value="JMJC"/>
    <property type="match status" value="1"/>
</dbReference>
<dbReference type="Pfam" id="PF13621">
    <property type="entry name" value="Cupin_8"/>
    <property type="match status" value="1"/>
</dbReference>
<name>A0A3N1P1M8_9GAMM</name>
<evidence type="ECO:0000259" key="1">
    <source>
        <dbReference type="PROSITE" id="PS51184"/>
    </source>
</evidence>
<dbReference type="Gene3D" id="2.60.120.10">
    <property type="entry name" value="Jelly Rolls"/>
    <property type="match status" value="1"/>
</dbReference>
<dbReference type="PANTHER" id="PTHR12461:SF105">
    <property type="entry name" value="HYPOXIA-INDUCIBLE FACTOR 1-ALPHA INHIBITOR"/>
    <property type="match status" value="1"/>
</dbReference>
<dbReference type="Proteomes" id="UP000273643">
    <property type="component" value="Unassembled WGS sequence"/>
</dbReference>
<dbReference type="InterPro" id="IPR041667">
    <property type="entry name" value="Cupin_8"/>
</dbReference>
<dbReference type="SUPFAM" id="SSF51197">
    <property type="entry name" value="Clavaminate synthase-like"/>
    <property type="match status" value="1"/>
</dbReference>
<comment type="caution">
    <text evidence="2">The sequence shown here is derived from an EMBL/GenBank/DDBJ whole genome shotgun (WGS) entry which is preliminary data.</text>
</comment>
<evidence type="ECO:0000313" key="3">
    <source>
        <dbReference type="Proteomes" id="UP000273643"/>
    </source>
</evidence>
<feature type="domain" description="JmjC" evidence="1">
    <location>
        <begin position="137"/>
        <end position="270"/>
    </location>
</feature>
<evidence type="ECO:0000313" key="2">
    <source>
        <dbReference type="EMBL" id="ROQ21488.1"/>
    </source>
</evidence>
<gene>
    <name evidence="2" type="ORF">EDC38_2112</name>
</gene>
<dbReference type="SMART" id="SM00558">
    <property type="entry name" value="JmjC"/>
    <property type="match status" value="1"/>
</dbReference>
<dbReference type="InterPro" id="IPR003347">
    <property type="entry name" value="JmjC_dom"/>
</dbReference>
<accession>A0A3N1P1M8</accession>
<reference evidence="2 3" key="1">
    <citation type="submission" date="2018-11" db="EMBL/GenBank/DDBJ databases">
        <title>Genomic Encyclopedia of Type Strains, Phase IV (KMG-IV): sequencing the most valuable type-strain genomes for metagenomic binning, comparative biology and taxonomic classification.</title>
        <authorList>
            <person name="Goeker M."/>
        </authorList>
    </citation>
    <scope>NUCLEOTIDE SEQUENCE [LARGE SCALE GENOMIC DNA]</scope>
    <source>
        <strain evidence="2 3">DSM 16974</strain>
    </source>
</reference>
<sequence length="270" mass="29895">MTVSATLNTPSQPTEPRAQQVAWWDRERALTVDFQQAPPQHPVLLKGYAQHWPLVAAARQSPEAVARYLLPFDAGKPLEAMIAGPKEGGRLFYTDDLSGFNFTRMKGFLPDALEILASQSRAPRPAAFYVGSTPIPDYFPGLEKVCTLPGVSAEVKPNLWMGNSTRVATHNDAADNIACVAAGRRRFTLFPPDQEDNLYIADAPHTPGGRPISLVDLRAPDLNRYPRFAQALSTAQVADLEPGDALFLPKHWWHNVDAFGPLNILINFWW</sequence>
<proteinExistence type="predicted"/>
<dbReference type="EMBL" id="RJUK01000001">
    <property type="protein sequence ID" value="ROQ21488.1"/>
    <property type="molecule type" value="Genomic_DNA"/>
</dbReference>
<protein>
    <submittedName>
        <fullName evidence="2">Cupin-like protein</fullName>
    </submittedName>
</protein>
<keyword evidence="3" id="KW-1185">Reference proteome</keyword>
<dbReference type="OrthoDB" id="479699at2"/>
<organism evidence="2 3">
    <name type="scientific">Marinimicrobium koreense</name>
    <dbReference type="NCBI Taxonomy" id="306545"/>
    <lineage>
        <taxon>Bacteria</taxon>
        <taxon>Pseudomonadati</taxon>
        <taxon>Pseudomonadota</taxon>
        <taxon>Gammaproteobacteria</taxon>
        <taxon>Cellvibrionales</taxon>
        <taxon>Cellvibrionaceae</taxon>
        <taxon>Marinimicrobium</taxon>
    </lineage>
</organism>
<dbReference type="AlphaFoldDB" id="A0A3N1P1M8"/>
<dbReference type="InterPro" id="IPR014710">
    <property type="entry name" value="RmlC-like_jellyroll"/>
</dbReference>